<evidence type="ECO:0000256" key="4">
    <source>
        <dbReference type="ARBA" id="ARBA00022989"/>
    </source>
</evidence>
<accession>A0A382VM43</accession>
<feature type="non-terminal residue" evidence="7">
    <location>
        <position position="171"/>
    </location>
</feature>
<feature type="transmembrane region" description="Helical" evidence="6">
    <location>
        <begin position="130"/>
        <end position="149"/>
    </location>
</feature>
<evidence type="ECO:0000256" key="3">
    <source>
        <dbReference type="ARBA" id="ARBA00022692"/>
    </source>
</evidence>
<evidence type="ECO:0000256" key="2">
    <source>
        <dbReference type="ARBA" id="ARBA00022475"/>
    </source>
</evidence>
<name>A0A382VM43_9ZZZZ</name>
<keyword evidence="3 6" id="KW-0812">Transmembrane</keyword>
<dbReference type="AlphaFoldDB" id="A0A382VM43"/>
<keyword evidence="5 6" id="KW-0472">Membrane</keyword>
<dbReference type="PANTHER" id="PTHR10010:SF46">
    <property type="entry name" value="SODIUM-DEPENDENT PHOSPHATE TRANSPORT PROTEIN 2B"/>
    <property type="match status" value="1"/>
</dbReference>
<dbReference type="GO" id="GO:0005436">
    <property type="term" value="F:sodium:phosphate symporter activity"/>
    <property type="evidence" value="ECO:0007669"/>
    <property type="project" value="InterPro"/>
</dbReference>
<reference evidence="7" key="1">
    <citation type="submission" date="2018-05" db="EMBL/GenBank/DDBJ databases">
        <authorList>
            <person name="Lanie J.A."/>
            <person name="Ng W.-L."/>
            <person name="Kazmierczak K.M."/>
            <person name="Andrzejewski T.M."/>
            <person name="Davidsen T.M."/>
            <person name="Wayne K.J."/>
            <person name="Tettelin H."/>
            <person name="Glass J.I."/>
            <person name="Rusch D."/>
            <person name="Podicherti R."/>
            <person name="Tsui H.-C.T."/>
            <person name="Winkler M.E."/>
        </authorList>
    </citation>
    <scope>NUCLEOTIDE SEQUENCE</scope>
</reference>
<evidence type="ECO:0000256" key="6">
    <source>
        <dbReference type="SAM" id="Phobius"/>
    </source>
</evidence>
<dbReference type="PANTHER" id="PTHR10010">
    <property type="entry name" value="SOLUTE CARRIER FAMILY 34 SODIUM PHOSPHATE , MEMBER 2-RELATED"/>
    <property type="match status" value="1"/>
</dbReference>
<dbReference type="InterPro" id="IPR003841">
    <property type="entry name" value="Na/Pi_transpt"/>
</dbReference>
<evidence type="ECO:0000256" key="1">
    <source>
        <dbReference type="ARBA" id="ARBA00004651"/>
    </source>
</evidence>
<dbReference type="Pfam" id="PF02690">
    <property type="entry name" value="Na_Pi_cotrans"/>
    <property type="match status" value="1"/>
</dbReference>
<evidence type="ECO:0000313" key="7">
    <source>
        <dbReference type="EMBL" id="SVD47607.1"/>
    </source>
</evidence>
<dbReference type="NCBIfam" id="NF037997">
    <property type="entry name" value="Na_Pi_symport"/>
    <property type="match status" value="1"/>
</dbReference>
<comment type="subcellular location">
    <subcellularLocation>
        <location evidence="1">Cell membrane</location>
        <topology evidence="1">Multi-pass membrane protein</topology>
    </subcellularLocation>
</comment>
<gene>
    <name evidence="7" type="ORF">METZ01_LOCUS400461</name>
</gene>
<organism evidence="7">
    <name type="scientific">marine metagenome</name>
    <dbReference type="NCBI Taxonomy" id="408172"/>
    <lineage>
        <taxon>unclassified sequences</taxon>
        <taxon>metagenomes</taxon>
        <taxon>ecological metagenomes</taxon>
    </lineage>
</organism>
<keyword evidence="2" id="KW-1003">Cell membrane</keyword>
<evidence type="ECO:0000256" key="5">
    <source>
        <dbReference type="ARBA" id="ARBA00023136"/>
    </source>
</evidence>
<feature type="transmembrane region" description="Helical" evidence="6">
    <location>
        <begin position="53"/>
        <end position="77"/>
    </location>
</feature>
<dbReference type="GO" id="GO:0005886">
    <property type="term" value="C:plasma membrane"/>
    <property type="evidence" value="ECO:0007669"/>
    <property type="project" value="UniProtKB-SubCell"/>
</dbReference>
<dbReference type="EMBL" id="UINC01153084">
    <property type="protein sequence ID" value="SVD47607.1"/>
    <property type="molecule type" value="Genomic_DNA"/>
</dbReference>
<protein>
    <submittedName>
        <fullName evidence="7">Uncharacterized protein</fullName>
    </submittedName>
</protein>
<sequence length="171" mass="18066">MKNEHLKTVLKTIGVFLCLYLFLVGIKGLSSGIKNLGGEFAENILTTTSNPFIALFIGILSTTIFQSSSTTTSLIVGMVSGGALNLTGAIPMIMGANIGTTVTNIIVSIGHINRGNEFKRAFAAATVHDFFNVLVVLVMFPIEIAFGLLEKTATGFGTLLFGSVSGNEVFK</sequence>
<keyword evidence="4 6" id="KW-1133">Transmembrane helix</keyword>
<proteinExistence type="predicted"/>
<dbReference type="GO" id="GO:0044341">
    <property type="term" value="P:sodium-dependent phosphate transport"/>
    <property type="evidence" value="ECO:0007669"/>
    <property type="project" value="InterPro"/>
</dbReference>
<feature type="transmembrane region" description="Helical" evidence="6">
    <location>
        <begin position="12"/>
        <end position="33"/>
    </location>
</feature>